<sequence length="434" mass="50769">MAEIKPIKAWRYNAELQKEIENLTSPLFDVVSAKQREALYKNSLNSIHLSVPKGGEESSDMAADRLAKWKSEGIIKQDPLPGIYVYYQYFTLPGSSRELVRKGFITFIKAYDWDENVILRHENTIPKSVNDRIELLDKTQLNVSATHGLYSDPDFELEPYMDESMQMPLGELEDYQGVREVVSVIHDAKIIKKFIAKIAPQQIILADGHHRYEGSLLYRKKMREQNPNHTGQESYNFHMMYLTNSDSDDLRILPTHRLIKDIPDFSEKEILKKLEENFIIKPLENPEDVHEIILGKKWAFGLLFKENTFKIRLKPEKISELKWNFPDEVKHLDLTVLHYFFIEQILGIKGKEQRSSESIQFERNFTACIRKLFKEEVQCALITKEISMEQVKKVCNTGYTMPQKSTYFYPKTICGFLFGSIQEDEFELPNYFRV</sequence>
<evidence type="ECO:0000313" key="2">
    <source>
        <dbReference type="Proteomes" id="UP000193804"/>
    </source>
</evidence>
<dbReference type="EMBL" id="FXAW01000003">
    <property type="protein sequence ID" value="SMG30392.1"/>
    <property type="molecule type" value="Genomic_DNA"/>
</dbReference>
<dbReference type="AlphaFoldDB" id="A0A1X7JQS8"/>
<dbReference type="STRING" id="1028.SAMN05661096_01967"/>
<dbReference type="InterPro" id="IPR008323">
    <property type="entry name" value="UCP033563"/>
</dbReference>
<reference evidence="2" key="1">
    <citation type="submission" date="2017-04" db="EMBL/GenBank/DDBJ databases">
        <authorList>
            <person name="Varghese N."/>
            <person name="Submissions S."/>
        </authorList>
    </citation>
    <scope>NUCLEOTIDE SEQUENCE [LARGE SCALE GENOMIC DNA]</scope>
    <source>
        <strain evidence="2">DSM 4125</strain>
    </source>
</reference>
<dbReference type="Proteomes" id="UP000193804">
    <property type="component" value="Unassembled WGS sequence"/>
</dbReference>
<proteinExistence type="predicted"/>
<protein>
    <submittedName>
        <fullName evidence="1">Uncharacterized conserved protein, DUF1015 family</fullName>
    </submittedName>
</protein>
<organism evidence="1 2">
    <name type="scientific">Marivirga sericea</name>
    <dbReference type="NCBI Taxonomy" id="1028"/>
    <lineage>
        <taxon>Bacteria</taxon>
        <taxon>Pseudomonadati</taxon>
        <taxon>Bacteroidota</taxon>
        <taxon>Cytophagia</taxon>
        <taxon>Cytophagales</taxon>
        <taxon>Marivirgaceae</taxon>
        <taxon>Marivirga</taxon>
    </lineage>
</organism>
<evidence type="ECO:0000313" key="1">
    <source>
        <dbReference type="EMBL" id="SMG30392.1"/>
    </source>
</evidence>
<dbReference type="PIRSF" id="PIRSF033563">
    <property type="entry name" value="UCP033563"/>
    <property type="match status" value="1"/>
</dbReference>
<name>A0A1X7JQS8_9BACT</name>
<dbReference type="Pfam" id="PF06245">
    <property type="entry name" value="DUF1015"/>
    <property type="match status" value="1"/>
</dbReference>
<gene>
    <name evidence="1" type="ORF">SAMN05661096_01967</name>
</gene>
<dbReference type="RefSeq" id="WP_085516875.1">
    <property type="nucleotide sequence ID" value="NZ_FXAW01000003.1"/>
</dbReference>
<keyword evidence="2" id="KW-1185">Reference proteome</keyword>
<dbReference type="PANTHER" id="PTHR36454">
    <property type="entry name" value="LMO2823 PROTEIN"/>
    <property type="match status" value="1"/>
</dbReference>
<accession>A0A1X7JQS8</accession>
<dbReference type="OrthoDB" id="9781616at2"/>
<dbReference type="PANTHER" id="PTHR36454:SF1">
    <property type="entry name" value="DUF1015 DOMAIN-CONTAINING PROTEIN"/>
    <property type="match status" value="1"/>
</dbReference>